<evidence type="ECO:0000256" key="1">
    <source>
        <dbReference type="SAM" id="MobiDB-lite"/>
    </source>
</evidence>
<dbReference type="Proteomes" id="UP001500393">
    <property type="component" value="Unassembled WGS sequence"/>
</dbReference>
<protein>
    <submittedName>
        <fullName evidence="2">Uncharacterized protein</fullName>
    </submittedName>
</protein>
<proteinExistence type="predicted"/>
<accession>A0ABP4QQA3</accession>
<feature type="compositionally biased region" description="Basic residues" evidence="1">
    <location>
        <begin position="58"/>
        <end position="70"/>
    </location>
</feature>
<name>A0ABP4QQA3_9ACTN</name>
<reference evidence="3" key="1">
    <citation type="journal article" date="2019" name="Int. J. Syst. Evol. Microbiol.">
        <title>The Global Catalogue of Microorganisms (GCM) 10K type strain sequencing project: providing services to taxonomists for standard genome sequencing and annotation.</title>
        <authorList>
            <consortium name="The Broad Institute Genomics Platform"/>
            <consortium name="The Broad Institute Genome Sequencing Center for Infectious Disease"/>
            <person name="Wu L."/>
            <person name="Ma J."/>
        </authorList>
    </citation>
    <scope>NUCLEOTIDE SEQUENCE [LARGE SCALE GENOMIC DNA]</scope>
    <source>
        <strain evidence="3">JCM 14969</strain>
    </source>
</reference>
<dbReference type="EMBL" id="BAAAOS010000066">
    <property type="protein sequence ID" value="GAA1616770.1"/>
    <property type="molecule type" value="Genomic_DNA"/>
</dbReference>
<keyword evidence="3" id="KW-1185">Reference proteome</keyword>
<evidence type="ECO:0000313" key="3">
    <source>
        <dbReference type="Proteomes" id="UP001500393"/>
    </source>
</evidence>
<gene>
    <name evidence="2" type="ORF">GCM10009789_83480</name>
</gene>
<organism evidence="2 3">
    <name type="scientific">Kribbella sancticallisti</name>
    <dbReference type="NCBI Taxonomy" id="460087"/>
    <lineage>
        <taxon>Bacteria</taxon>
        <taxon>Bacillati</taxon>
        <taxon>Actinomycetota</taxon>
        <taxon>Actinomycetes</taxon>
        <taxon>Propionibacteriales</taxon>
        <taxon>Kribbellaceae</taxon>
        <taxon>Kribbella</taxon>
    </lineage>
</organism>
<feature type="compositionally biased region" description="Basic and acidic residues" evidence="1">
    <location>
        <begin position="47"/>
        <end position="57"/>
    </location>
</feature>
<sequence>MNDSDKLVAVERILNSALPFEQKLSGIRVVLRVGTVRLTASAQGSTWRRDDDPDLHGRTRGHRSGRPRPPHRTDPER</sequence>
<evidence type="ECO:0000313" key="2">
    <source>
        <dbReference type="EMBL" id="GAA1616770.1"/>
    </source>
</evidence>
<comment type="caution">
    <text evidence="2">The sequence shown here is derived from an EMBL/GenBank/DDBJ whole genome shotgun (WGS) entry which is preliminary data.</text>
</comment>
<feature type="region of interest" description="Disordered" evidence="1">
    <location>
        <begin position="40"/>
        <end position="77"/>
    </location>
</feature>